<dbReference type="Gene3D" id="3.30.930.10">
    <property type="entry name" value="Bira Bifunctional Protein, Domain 2"/>
    <property type="match status" value="1"/>
</dbReference>
<feature type="active site" description="Acyl-thioester intermediate" evidence="5 7">
    <location>
        <position position="173"/>
    </location>
</feature>
<evidence type="ECO:0000256" key="5">
    <source>
        <dbReference type="HAMAP-Rule" id="MF_00013"/>
    </source>
</evidence>
<dbReference type="GO" id="GO:0009249">
    <property type="term" value="P:protein lipoylation"/>
    <property type="evidence" value="ECO:0007669"/>
    <property type="project" value="InterPro"/>
</dbReference>
<dbReference type="Pfam" id="PF21948">
    <property type="entry name" value="LplA-B_cat"/>
    <property type="match status" value="1"/>
</dbReference>
<dbReference type="PANTHER" id="PTHR10993">
    <property type="entry name" value="OCTANOYLTRANSFERASE"/>
    <property type="match status" value="1"/>
</dbReference>
<dbReference type="KEGG" id="ppsu:NO713_02712"/>
<comment type="pathway">
    <text evidence="1 5 6">Protein modification; protein lipoylation via endogenous pathway; protein N(6)-(lipoyl)lysine from octanoyl-[acyl-carrier-protein]: step 1/2.</text>
</comment>
<keyword evidence="12" id="KW-1185">Reference proteome</keyword>
<evidence type="ECO:0000256" key="7">
    <source>
        <dbReference type="PIRSR" id="PIRSR016262-1"/>
    </source>
</evidence>
<keyword evidence="2 5" id="KW-0808">Transferase</keyword>
<evidence type="ECO:0000256" key="4">
    <source>
        <dbReference type="ARBA" id="ARBA00024732"/>
    </source>
</evidence>
<comment type="similarity">
    <text evidence="5 6">Belongs to the LipB family.</text>
</comment>
<dbReference type="InterPro" id="IPR004143">
    <property type="entry name" value="BPL_LPL_catalytic"/>
</dbReference>
<evidence type="ECO:0000256" key="6">
    <source>
        <dbReference type="PIRNR" id="PIRNR016262"/>
    </source>
</evidence>
<evidence type="ECO:0000256" key="8">
    <source>
        <dbReference type="PIRSR" id="PIRSR016262-2"/>
    </source>
</evidence>
<comment type="catalytic activity">
    <reaction evidence="5 6">
        <text>octanoyl-[ACP] + L-lysyl-[protein] = N(6)-octanoyl-L-lysyl-[protein] + holo-[ACP] + H(+)</text>
        <dbReference type="Rhea" id="RHEA:17665"/>
        <dbReference type="Rhea" id="RHEA-COMP:9636"/>
        <dbReference type="Rhea" id="RHEA-COMP:9685"/>
        <dbReference type="Rhea" id="RHEA-COMP:9752"/>
        <dbReference type="Rhea" id="RHEA-COMP:9928"/>
        <dbReference type="ChEBI" id="CHEBI:15378"/>
        <dbReference type="ChEBI" id="CHEBI:29969"/>
        <dbReference type="ChEBI" id="CHEBI:64479"/>
        <dbReference type="ChEBI" id="CHEBI:78463"/>
        <dbReference type="ChEBI" id="CHEBI:78809"/>
        <dbReference type="EC" id="2.3.1.181"/>
    </reaction>
</comment>
<evidence type="ECO:0000256" key="1">
    <source>
        <dbReference type="ARBA" id="ARBA00004821"/>
    </source>
</evidence>
<evidence type="ECO:0000256" key="2">
    <source>
        <dbReference type="ARBA" id="ARBA00022679"/>
    </source>
</evidence>
<feature type="binding site" evidence="5 8">
    <location>
        <begin position="142"/>
        <end position="144"/>
    </location>
    <ligand>
        <name>substrate</name>
    </ligand>
</feature>
<dbReference type="PROSITE" id="PS51733">
    <property type="entry name" value="BPL_LPL_CATALYTIC"/>
    <property type="match status" value="1"/>
</dbReference>
<dbReference type="EMBL" id="LR882967">
    <property type="protein sequence ID" value="CAD5953219.1"/>
    <property type="molecule type" value="Genomic_DNA"/>
</dbReference>
<dbReference type="PANTHER" id="PTHR10993:SF7">
    <property type="entry name" value="LIPOYLTRANSFERASE 2, MITOCHONDRIAL-RELATED"/>
    <property type="match status" value="1"/>
</dbReference>
<feature type="domain" description="BPL/LPL catalytic" evidence="10">
    <location>
        <begin position="33"/>
        <end position="211"/>
    </location>
</feature>
<gene>
    <name evidence="5 11" type="primary">lipB</name>
    <name evidence="11" type="ORF">NO713_02712</name>
</gene>
<feature type="binding site" evidence="5 8">
    <location>
        <begin position="75"/>
        <end position="82"/>
    </location>
    <ligand>
        <name>substrate</name>
    </ligand>
</feature>
<evidence type="ECO:0000256" key="9">
    <source>
        <dbReference type="PIRSR" id="PIRSR016262-3"/>
    </source>
</evidence>
<dbReference type="RefSeq" id="WP_254173958.1">
    <property type="nucleotide sequence ID" value="NZ_LR882967.1"/>
</dbReference>
<dbReference type="GO" id="GO:0033819">
    <property type="term" value="F:lipoyl(octanoyl) transferase activity"/>
    <property type="evidence" value="ECO:0007669"/>
    <property type="project" value="UniProtKB-EC"/>
</dbReference>
<dbReference type="InterPro" id="IPR020605">
    <property type="entry name" value="Octanoyltransferase_CS"/>
</dbReference>
<dbReference type="EC" id="2.3.1.181" evidence="5 6"/>
<dbReference type="PROSITE" id="PS01313">
    <property type="entry name" value="LIPB"/>
    <property type="match status" value="1"/>
</dbReference>
<feature type="binding site" evidence="5 8">
    <location>
        <begin position="155"/>
        <end position="157"/>
    </location>
    <ligand>
        <name>substrate</name>
    </ligand>
</feature>
<dbReference type="HAMAP" id="MF_00013">
    <property type="entry name" value="LipB"/>
    <property type="match status" value="1"/>
</dbReference>
<evidence type="ECO:0000313" key="11">
    <source>
        <dbReference type="EMBL" id="CAD5953219.1"/>
    </source>
</evidence>
<dbReference type="CDD" id="cd16444">
    <property type="entry name" value="LipB"/>
    <property type="match status" value="1"/>
</dbReference>
<protein>
    <recommendedName>
        <fullName evidence="5 6">Octanoyltransferase</fullName>
        <ecNumber evidence="5 6">2.3.1.181</ecNumber>
    </recommendedName>
    <alternativeName>
        <fullName evidence="5">Lipoate-protein ligase B</fullName>
    </alternativeName>
    <alternativeName>
        <fullName evidence="5">Lipoyl/octanoyl transferase</fullName>
    </alternativeName>
    <alternativeName>
        <fullName evidence="5">Octanoyl-[acyl-carrier-protein]-protein N-octanoyltransferase</fullName>
    </alternativeName>
</protein>
<evidence type="ECO:0000256" key="3">
    <source>
        <dbReference type="ARBA" id="ARBA00023315"/>
    </source>
</evidence>
<name>A0A9W4CR98_9CYAN</name>
<dbReference type="SUPFAM" id="SSF55681">
    <property type="entry name" value="Class II aaRS and biotin synthetases"/>
    <property type="match status" value="1"/>
</dbReference>
<comment type="function">
    <text evidence="4 5 6">Catalyzes the transfer of endogenously produced octanoic acid from octanoyl-acyl-carrier-protein onto the lipoyl domains of lipoate-dependent enzymes. Lipoyl-ACP can also act as a substrate although octanoyl-ACP is likely to be the physiological substrate.</text>
</comment>
<dbReference type="AlphaFoldDB" id="A0A9W4CR98"/>
<keyword evidence="5" id="KW-0963">Cytoplasm</keyword>
<dbReference type="Proteomes" id="UP001153719">
    <property type="component" value="Chromosome"/>
</dbReference>
<comment type="subcellular location">
    <subcellularLocation>
        <location evidence="5">Cytoplasm</location>
    </subcellularLocation>
</comment>
<proteinExistence type="inferred from homology"/>
<organism evidence="11 12">
    <name type="scientific">Planktothrix pseudagardhii</name>
    <dbReference type="NCBI Taxonomy" id="132604"/>
    <lineage>
        <taxon>Bacteria</taxon>
        <taxon>Bacillati</taxon>
        <taxon>Cyanobacteriota</taxon>
        <taxon>Cyanophyceae</taxon>
        <taxon>Oscillatoriophycideae</taxon>
        <taxon>Oscillatoriales</taxon>
        <taxon>Microcoleaceae</taxon>
        <taxon>Planktothrix</taxon>
    </lineage>
</organism>
<dbReference type="InterPro" id="IPR045864">
    <property type="entry name" value="aa-tRNA-synth_II/BPL/LPL"/>
</dbReference>
<evidence type="ECO:0000259" key="10">
    <source>
        <dbReference type="PROSITE" id="PS51733"/>
    </source>
</evidence>
<dbReference type="NCBIfam" id="TIGR00214">
    <property type="entry name" value="lipB"/>
    <property type="match status" value="1"/>
</dbReference>
<dbReference type="PIRSF" id="PIRSF016262">
    <property type="entry name" value="LPLase"/>
    <property type="match status" value="1"/>
</dbReference>
<comment type="miscellaneous">
    <text evidence="5">In the reaction, the free carboxyl group of octanoic acid is attached via an amide linkage to the epsilon-amino group of a specific lysine residue of lipoyl domains of lipoate-dependent enzymes.</text>
</comment>
<evidence type="ECO:0000313" key="12">
    <source>
        <dbReference type="Proteomes" id="UP001153719"/>
    </source>
</evidence>
<dbReference type="NCBIfam" id="NF010925">
    <property type="entry name" value="PRK14345.1"/>
    <property type="match status" value="1"/>
</dbReference>
<reference evidence="11" key="1">
    <citation type="submission" date="2020-09" db="EMBL/GenBank/DDBJ databases">
        <authorList>
            <person name="Blom J."/>
        </authorList>
    </citation>
    <scope>NUCLEOTIDE SEQUENCE</scope>
    <source>
        <strain evidence="11">No.713</strain>
    </source>
</reference>
<accession>A0A9W4CR98</accession>
<dbReference type="GO" id="GO:0005737">
    <property type="term" value="C:cytoplasm"/>
    <property type="evidence" value="ECO:0007669"/>
    <property type="project" value="UniProtKB-SubCell"/>
</dbReference>
<feature type="site" description="Lowers pKa of active site Cys" evidence="5 9">
    <location>
        <position position="139"/>
    </location>
</feature>
<sequence>MRPPCQIYYFGSVPYTVAWNWQHSLIEDRKLNPALDDVLMLLEHPPVYTLGQGADLQFLKFDPLKSPVELHRVERGGEVTYHCPGQLVGYPILNLKRHTPDLHWYLRQLEEVLIQVLRFYELPGERIPGLTGVWIGEVKVAAVGIKVSRWITMHGFALNVCPDMQGFEAIVPCGIAHRPVGSLAQFIPGITIEQIRPQIAKTFAQIFEVELIPPQVELIPTGII</sequence>
<dbReference type="InterPro" id="IPR000544">
    <property type="entry name" value="Octanoyltransferase"/>
</dbReference>
<keyword evidence="3 5" id="KW-0012">Acyltransferase</keyword>